<gene>
    <name evidence="1" type="ORF">LTR05_006359</name>
</gene>
<evidence type="ECO:0000313" key="1">
    <source>
        <dbReference type="EMBL" id="KAK5083853.1"/>
    </source>
</evidence>
<protein>
    <submittedName>
        <fullName evidence="1">Uncharacterized protein</fullName>
    </submittedName>
</protein>
<name>A0AAN7Y9S9_9EURO</name>
<dbReference type="Proteomes" id="UP001309876">
    <property type="component" value="Unassembled WGS sequence"/>
</dbReference>
<organism evidence="1 2">
    <name type="scientific">Lithohypha guttulata</name>
    <dbReference type="NCBI Taxonomy" id="1690604"/>
    <lineage>
        <taxon>Eukaryota</taxon>
        <taxon>Fungi</taxon>
        <taxon>Dikarya</taxon>
        <taxon>Ascomycota</taxon>
        <taxon>Pezizomycotina</taxon>
        <taxon>Eurotiomycetes</taxon>
        <taxon>Chaetothyriomycetidae</taxon>
        <taxon>Chaetothyriales</taxon>
        <taxon>Trichomeriaceae</taxon>
        <taxon>Lithohypha</taxon>
    </lineage>
</organism>
<reference evidence="1 2" key="1">
    <citation type="submission" date="2023-08" db="EMBL/GenBank/DDBJ databases">
        <title>Black Yeasts Isolated from many extreme environments.</title>
        <authorList>
            <person name="Coleine C."/>
            <person name="Stajich J.E."/>
            <person name="Selbmann L."/>
        </authorList>
    </citation>
    <scope>NUCLEOTIDE SEQUENCE [LARGE SCALE GENOMIC DNA]</scope>
    <source>
        <strain evidence="1 2">CCFEE 5910</strain>
    </source>
</reference>
<proteinExistence type="predicted"/>
<dbReference type="AlphaFoldDB" id="A0AAN7Y9S9"/>
<accession>A0AAN7Y9S9</accession>
<sequence length="100" mass="12085">MTSALTLVFVNQHLAGTQDFYTSMAVQIRLSGIRQRKLLWQQRYNDLNITYRQPPFAWRIGTDQYDIQRDQRCTFHSEWLNIKQQHMLISIRYQCKSSMR</sequence>
<evidence type="ECO:0000313" key="2">
    <source>
        <dbReference type="Proteomes" id="UP001309876"/>
    </source>
</evidence>
<keyword evidence="2" id="KW-1185">Reference proteome</keyword>
<comment type="caution">
    <text evidence="1">The sequence shown here is derived from an EMBL/GenBank/DDBJ whole genome shotgun (WGS) entry which is preliminary data.</text>
</comment>
<dbReference type="EMBL" id="JAVRRJ010000006">
    <property type="protein sequence ID" value="KAK5083853.1"/>
    <property type="molecule type" value="Genomic_DNA"/>
</dbReference>